<feature type="compositionally biased region" description="Low complexity" evidence="5">
    <location>
        <begin position="29"/>
        <end position="44"/>
    </location>
</feature>
<feature type="compositionally biased region" description="Polar residues" evidence="5">
    <location>
        <begin position="15"/>
        <end position="28"/>
    </location>
</feature>
<keyword evidence="8" id="KW-1185">Reference proteome</keyword>
<keyword evidence="1" id="KW-0001">2Fe-2S</keyword>
<evidence type="ECO:0000256" key="5">
    <source>
        <dbReference type="SAM" id="MobiDB-lite"/>
    </source>
</evidence>
<dbReference type="EMBL" id="JALLBG020000259">
    <property type="protein sequence ID" value="KAL3757572.1"/>
    <property type="molecule type" value="Genomic_DNA"/>
</dbReference>
<feature type="region of interest" description="Disordered" evidence="5">
    <location>
        <begin position="1"/>
        <end position="46"/>
    </location>
</feature>
<comment type="caution">
    <text evidence="7">The sequence shown here is derived from an EMBL/GenBank/DDBJ whole genome shotgun (WGS) entry which is preliminary data.</text>
</comment>
<dbReference type="InterPro" id="IPR036922">
    <property type="entry name" value="Rieske_2Fe-2S_sf"/>
</dbReference>
<evidence type="ECO:0000256" key="3">
    <source>
        <dbReference type="ARBA" id="ARBA00023004"/>
    </source>
</evidence>
<organism evidence="7 8">
    <name type="scientific">Discostella pseudostelligera</name>
    <dbReference type="NCBI Taxonomy" id="259834"/>
    <lineage>
        <taxon>Eukaryota</taxon>
        <taxon>Sar</taxon>
        <taxon>Stramenopiles</taxon>
        <taxon>Ochrophyta</taxon>
        <taxon>Bacillariophyta</taxon>
        <taxon>Coscinodiscophyceae</taxon>
        <taxon>Thalassiosirophycidae</taxon>
        <taxon>Stephanodiscales</taxon>
        <taxon>Stephanodiscaceae</taxon>
        <taxon>Discostella</taxon>
    </lineage>
</organism>
<evidence type="ECO:0000259" key="6">
    <source>
        <dbReference type="PROSITE" id="PS51296"/>
    </source>
</evidence>
<dbReference type="AlphaFoldDB" id="A0ABD3M1L9"/>
<feature type="domain" description="Rieske" evidence="6">
    <location>
        <begin position="60"/>
        <end position="183"/>
    </location>
</feature>
<evidence type="ECO:0000256" key="4">
    <source>
        <dbReference type="ARBA" id="ARBA00023014"/>
    </source>
</evidence>
<evidence type="ECO:0000313" key="8">
    <source>
        <dbReference type="Proteomes" id="UP001530293"/>
    </source>
</evidence>
<dbReference type="InterPro" id="IPR017941">
    <property type="entry name" value="Rieske_2Fe-2S"/>
</dbReference>
<keyword evidence="4" id="KW-0411">Iron-sulfur</keyword>
<name>A0ABD3M1L9_9STRA</name>
<dbReference type="GO" id="GO:0051537">
    <property type="term" value="F:2 iron, 2 sulfur cluster binding"/>
    <property type="evidence" value="ECO:0007669"/>
    <property type="project" value="UniProtKB-KW"/>
</dbReference>
<evidence type="ECO:0000256" key="2">
    <source>
        <dbReference type="ARBA" id="ARBA00022723"/>
    </source>
</evidence>
<evidence type="ECO:0000313" key="7">
    <source>
        <dbReference type="EMBL" id="KAL3757572.1"/>
    </source>
</evidence>
<evidence type="ECO:0000256" key="1">
    <source>
        <dbReference type="ARBA" id="ARBA00022714"/>
    </source>
</evidence>
<keyword evidence="2" id="KW-0479">Metal-binding</keyword>
<dbReference type="GO" id="GO:0046872">
    <property type="term" value="F:metal ion binding"/>
    <property type="evidence" value="ECO:0007669"/>
    <property type="project" value="UniProtKB-KW"/>
</dbReference>
<reference evidence="7 8" key="1">
    <citation type="submission" date="2024-10" db="EMBL/GenBank/DDBJ databases">
        <title>Updated reference genomes for cyclostephanoid diatoms.</title>
        <authorList>
            <person name="Roberts W.R."/>
            <person name="Alverson A.J."/>
        </authorList>
    </citation>
    <scope>NUCLEOTIDE SEQUENCE [LARGE SCALE GENOMIC DNA]</scope>
    <source>
        <strain evidence="7 8">AJA232-27</strain>
    </source>
</reference>
<gene>
    <name evidence="7" type="ORF">ACHAWU_006017</name>
</gene>
<proteinExistence type="predicted"/>
<protein>
    <recommendedName>
        <fullName evidence="6">Rieske domain-containing protein</fullName>
    </recommendedName>
</protein>
<sequence>MARRGKGLDIGDGGASTNRLNNPKSIGGSSDASNSNKSSSSNNNWIQTSIPSIDSLPKEQNVVKVIDTNVPKLIDKNTNPTGAVSIVNIDKQTYCFSSSCASCKIPLPKAEVLSPNEETNGVDPRLRCDFCGAAYNLRTGVRLTKKDGSEGWKPLGFLFGNANGENNPLPVYALGERGGKVYINVP</sequence>
<dbReference type="PROSITE" id="PS51296">
    <property type="entry name" value="RIESKE"/>
    <property type="match status" value="1"/>
</dbReference>
<keyword evidence="3" id="KW-0408">Iron</keyword>
<accession>A0ABD3M1L9</accession>
<dbReference type="SUPFAM" id="SSF50022">
    <property type="entry name" value="ISP domain"/>
    <property type="match status" value="1"/>
</dbReference>
<dbReference type="Proteomes" id="UP001530293">
    <property type="component" value="Unassembled WGS sequence"/>
</dbReference>